<comment type="function">
    <text evidence="6">Binds the cellulose synthase activator, bis-(3'-5') cyclic diguanylic acid (c-di-GMP).</text>
</comment>
<dbReference type="EMBL" id="JAUSUW010000013">
    <property type="protein sequence ID" value="MDQ0422795.1"/>
    <property type="molecule type" value="Genomic_DNA"/>
</dbReference>
<evidence type="ECO:0000256" key="3">
    <source>
        <dbReference type="ARBA" id="ARBA00022692"/>
    </source>
</evidence>
<proteinExistence type="inferred from homology"/>
<keyword evidence="4 6" id="KW-1133">Transmembrane helix</keyword>
<dbReference type="PANTHER" id="PTHR39083">
    <property type="entry name" value="CYCLIC DI-GMP-BINDING PROTEIN"/>
    <property type="match status" value="1"/>
</dbReference>
<evidence type="ECO:0000256" key="4">
    <source>
        <dbReference type="ARBA" id="ARBA00022989"/>
    </source>
</evidence>
<evidence type="ECO:0000256" key="2">
    <source>
        <dbReference type="ARBA" id="ARBA00022475"/>
    </source>
</evidence>
<feature type="transmembrane region" description="Helical" evidence="6">
    <location>
        <begin position="748"/>
        <end position="767"/>
    </location>
</feature>
<feature type="signal peptide" evidence="6">
    <location>
        <begin position="1"/>
        <end position="23"/>
    </location>
</feature>
<comment type="subunit">
    <text evidence="6">Tightly associated with the cellulose synthase catalytic subunit.</text>
</comment>
<evidence type="ECO:0000256" key="5">
    <source>
        <dbReference type="ARBA" id="ARBA00023136"/>
    </source>
</evidence>
<dbReference type="Pfam" id="PF03170">
    <property type="entry name" value="BcsB"/>
    <property type="match status" value="1"/>
</dbReference>
<keyword evidence="6" id="KW-0135">Cellulose biosynthesis</keyword>
<evidence type="ECO:0000256" key="6">
    <source>
        <dbReference type="RuleBase" id="RU365021"/>
    </source>
</evidence>
<keyword evidence="5 6" id="KW-0472">Membrane</keyword>
<keyword evidence="2 6" id="KW-1003">Cell membrane</keyword>
<keyword evidence="3 6" id="KW-0812">Transmembrane</keyword>
<keyword evidence="6" id="KW-0732">Signal</keyword>
<dbReference type="Proteomes" id="UP001238496">
    <property type="component" value="Unassembled WGS sequence"/>
</dbReference>
<accession>A0ABU0GBR4</accession>
<comment type="similarity">
    <text evidence="6">Belongs to the AcsB/BcsB family.</text>
</comment>
<evidence type="ECO:0000313" key="7">
    <source>
        <dbReference type="EMBL" id="MDQ0422795.1"/>
    </source>
</evidence>
<name>A0ABU0GBR4_9HYPH</name>
<evidence type="ECO:0000313" key="8">
    <source>
        <dbReference type="Proteomes" id="UP001238496"/>
    </source>
</evidence>
<feature type="chain" id="PRO_5044975194" description="Cyclic di-GMP-binding protein" evidence="6">
    <location>
        <begin position="24"/>
        <end position="773"/>
    </location>
</feature>
<protein>
    <recommendedName>
        <fullName evidence="6">Cyclic di-GMP-binding protein</fullName>
    </recommendedName>
    <alternativeName>
        <fullName evidence="6">Cellulose synthase regulatory subunit</fullName>
    </alternativeName>
</protein>
<keyword evidence="6" id="KW-0973">c-di-GMP</keyword>
<dbReference type="PANTHER" id="PTHR39083:SF1">
    <property type="entry name" value="CYCLIC DI-GMP-BINDING PROTEIN"/>
    <property type="match status" value="1"/>
</dbReference>
<dbReference type="Gene3D" id="2.60.120.260">
    <property type="entry name" value="Galactose-binding domain-like"/>
    <property type="match status" value="2"/>
</dbReference>
<dbReference type="RefSeq" id="WP_307375792.1">
    <property type="nucleotide sequence ID" value="NZ_JAUSUW010000013.1"/>
</dbReference>
<gene>
    <name evidence="7" type="ORF">J2045_003845</name>
</gene>
<dbReference type="InterPro" id="IPR018513">
    <property type="entry name" value="Cell_synthase_bac"/>
</dbReference>
<keyword evidence="8" id="KW-1185">Reference proteome</keyword>
<comment type="subcellular location">
    <subcellularLocation>
        <location evidence="6">Cell inner membrane</location>
    </subcellularLocation>
    <subcellularLocation>
        <location evidence="1">Cell membrane</location>
        <topology evidence="1">Single-pass membrane protein</topology>
    </subcellularLocation>
</comment>
<comment type="pathway">
    <text evidence="6">Glycan metabolism; bacterial cellulose biosynthesis.</text>
</comment>
<comment type="caution">
    <text evidence="7">The sequence shown here is derived from an EMBL/GenBank/DDBJ whole genome shotgun (WGS) entry which is preliminary data.</text>
</comment>
<evidence type="ECO:0000256" key="1">
    <source>
        <dbReference type="ARBA" id="ARBA00004162"/>
    </source>
</evidence>
<keyword evidence="6" id="KW-0997">Cell inner membrane</keyword>
<sequence length="773" mass="82630">MIRQRAIWLATTGLLLAGSPSTAATPGGFILAPQTAPQAETKEYFQDENQIRRLIADKRDLFFPGETANREYPFVVLPSEMTGSAKLILTLQTAISVAPERSAMRIFVNDRDIGTVNLKSGDAHQVELELPKGLLQPGYNAVTVLLDQSHRVDCSVEATYELWTQIDPASSGFVFTRNAKDDPSDVSTLLAYSRDVNGHAAINGMIPRGAAGEDINRTFAVVQVLSILGHFDRPVVTVGNEHGSGPGIDLVVGTFGTVRDLIGATPEQAGVQFDIDPASGRSRMIVAARTADELASTIRDFTLRAQTEMTDGSPQGRRALGNRRGRLLESGSENTLAELGFVSRPFAGRHFEQSITFSLPADFYPGDYGAATFKLNAEYAAGLSPSAQMVVRANGDTVANIRLGEGRSGRIEGQVLPIPLDKLRPGYNVIEFEAELSNAADAVCDPATLGNPTARFFIKGDSTLNIPAFAQIGHAPDLAVVSAGKAGFGGGDTATPLYVEGMDNDMLGAAGSFLAKMAYASRQVSLVSVTSGWPLDRQGPLLAFGSFSGFSSQLRSDLGIDLSPVSSNLALSLDENQPESQGAQAEQAAPALSVDGAQVQADDDRPTSLVARLKDGLGAIFEGTKVRVQIQAAELGLMDDPTVLNNDTVYQVANEADMLVAQRLVNDRDAWTVVAFRNPETLSEGMRSMAQADVWGRLGGAVNTLTLDGTVVDRKMSAHERLYETKPLSLQNGRLIVAGWFSNNAREFTIAQILVAILLGVSTYIVLRQGRKS</sequence>
<reference evidence="7 8" key="1">
    <citation type="submission" date="2023-07" db="EMBL/GenBank/DDBJ databases">
        <title>Genomic Encyclopedia of Type Strains, Phase IV (KMG-IV): sequencing the most valuable type-strain genomes for metagenomic binning, comparative biology and taxonomic classification.</title>
        <authorList>
            <person name="Goeker M."/>
        </authorList>
    </citation>
    <scope>NUCLEOTIDE SEQUENCE [LARGE SCALE GENOMIC DNA]</scope>
    <source>
        <strain evidence="7 8">DSM 1111</strain>
    </source>
</reference>
<organism evidence="7 8">
    <name type="scientific">Peteryoungia aggregata LMG 23059</name>
    <dbReference type="NCBI Taxonomy" id="1368425"/>
    <lineage>
        <taxon>Bacteria</taxon>
        <taxon>Pseudomonadati</taxon>
        <taxon>Pseudomonadota</taxon>
        <taxon>Alphaproteobacteria</taxon>
        <taxon>Hyphomicrobiales</taxon>
        <taxon>Rhizobiaceae</taxon>
        <taxon>Peteryoungia</taxon>
    </lineage>
</organism>